<name>A0ACC2BMR8_DIPCM</name>
<dbReference type="Proteomes" id="UP001162992">
    <property type="component" value="Chromosome 14"/>
</dbReference>
<accession>A0ACC2BMR8</accession>
<sequence length="480" mass="53238">MSVNQAVGSATSSAAASPSLIPSHANTPPPARTLPLPNHPTPPPPGTTASGKRAQSKPGAKAAATPAAPSVKTAEVAPAARRKKRKAPEKQLPDRVAALLPESALYSQLLEFEARVDATLARKKLEIQESVRNPPRYERTLRMYVFNTFANQTQSTDRSSAALDPPSWTLRIMGRILGDDVETESSTGAGSTPGKPSTSSPKFSSFFRRITIQLDPSLYPENHTIVWDAARSTNHVEGFEIKRKGNKEFTVNIRLEMNYSPERFKLSSSLADLLGIEVDTRARIIAALWHYVKGKKLQNPSDPTIINCDPPLRKIFGEDRIKFVAISQKLQHHLSPPQPIHLEHRIKLSGKNPAGNACYDVLVDLPTPLQKEMSAFLANIERHRDIDMYDDLICNAIRKINEHRRRRAFFLGFSHSPVDFINGLIASQSRDLKIVGGQASRNAEKERRSDFYSQPWVEDAVIRYLNRRTTRAPEGGLGNT</sequence>
<keyword evidence="2" id="KW-1185">Reference proteome</keyword>
<dbReference type="EMBL" id="CM055105">
    <property type="protein sequence ID" value="KAJ7531040.1"/>
    <property type="molecule type" value="Genomic_DNA"/>
</dbReference>
<evidence type="ECO:0000313" key="2">
    <source>
        <dbReference type="Proteomes" id="UP001162992"/>
    </source>
</evidence>
<comment type="caution">
    <text evidence="1">The sequence shown here is derived from an EMBL/GenBank/DDBJ whole genome shotgun (WGS) entry which is preliminary data.</text>
</comment>
<reference evidence="2" key="1">
    <citation type="journal article" date="2024" name="Proc. Natl. Acad. Sci. U.S.A.">
        <title>Extraordinary preservation of gene collinearity over three hundred million years revealed in homosporous lycophytes.</title>
        <authorList>
            <person name="Li C."/>
            <person name="Wickell D."/>
            <person name="Kuo L.Y."/>
            <person name="Chen X."/>
            <person name="Nie B."/>
            <person name="Liao X."/>
            <person name="Peng D."/>
            <person name="Ji J."/>
            <person name="Jenkins J."/>
            <person name="Williams M."/>
            <person name="Shu S."/>
            <person name="Plott C."/>
            <person name="Barry K."/>
            <person name="Rajasekar S."/>
            <person name="Grimwood J."/>
            <person name="Han X."/>
            <person name="Sun S."/>
            <person name="Hou Z."/>
            <person name="He W."/>
            <person name="Dai G."/>
            <person name="Sun C."/>
            <person name="Schmutz J."/>
            <person name="Leebens-Mack J.H."/>
            <person name="Li F.W."/>
            <person name="Wang L."/>
        </authorList>
    </citation>
    <scope>NUCLEOTIDE SEQUENCE [LARGE SCALE GENOMIC DNA]</scope>
    <source>
        <strain evidence="2">cv. PW_Plant_1</strain>
    </source>
</reference>
<protein>
    <submittedName>
        <fullName evidence="1">Uncharacterized protein</fullName>
    </submittedName>
</protein>
<evidence type="ECO:0000313" key="1">
    <source>
        <dbReference type="EMBL" id="KAJ7531040.1"/>
    </source>
</evidence>
<gene>
    <name evidence="1" type="ORF">O6H91_14G030000</name>
</gene>
<proteinExistence type="predicted"/>
<organism evidence="1 2">
    <name type="scientific">Diphasiastrum complanatum</name>
    <name type="common">Issler's clubmoss</name>
    <name type="synonym">Lycopodium complanatum</name>
    <dbReference type="NCBI Taxonomy" id="34168"/>
    <lineage>
        <taxon>Eukaryota</taxon>
        <taxon>Viridiplantae</taxon>
        <taxon>Streptophyta</taxon>
        <taxon>Embryophyta</taxon>
        <taxon>Tracheophyta</taxon>
        <taxon>Lycopodiopsida</taxon>
        <taxon>Lycopodiales</taxon>
        <taxon>Lycopodiaceae</taxon>
        <taxon>Lycopodioideae</taxon>
        <taxon>Diphasiastrum</taxon>
    </lineage>
</organism>